<dbReference type="STRING" id="1292034.OR37_03963"/>
<gene>
    <name evidence="2" type="ORF">OR37_03963</name>
</gene>
<reference evidence="2 3" key="1">
    <citation type="journal article" date="2013" name="Genome Announc.">
        <title>Draft Genome Sequence for Caulobacter sp. Strain OR37, a Bacterium Tolerant to Heavy Metals.</title>
        <authorList>
            <person name="Utturkar S.M."/>
            <person name="Bollmann A."/>
            <person name="Brzoska R.M."/>
            <person name="Klingeman D.M."/>
            <person name="Epstein S.E."/>
            <person name="Palumbo A.V."/>
            <person name="Brown S.D."/>
        </authorList>
    </citation>
    <scope>NUCLEOTIDE SEQUENCE [LARGE SCALE GENOMIC DNA]</scope>
    <source>
        <strain evidence="2 3">OR37</strain>
    </source>
</reference>
<feature type="chain" id="PRO_5004339781" evidence="1">
    <location>
        <begin position="20"/>
        <end position="107"/>
    </location>
</feature>
<proteinExistence type="predicted"/>
<dbReference type="eggNOG" id="ENOG5033DRN">
    <property type="taxonomic scope" value="Bacteria"/>
</dbReference>
<keyword evidence="3" id="KW-1185">Reference proteome</keyword>
<feature type="signal peptide" evidence="1">
    <location>
        <begin position="1"/>
        <end position="19"/>
    </location>
</feature>
<dbReference type="Proteomes" id="UP000013063">
    <property type="component" value="Unassembled WGS sequence"/>
</dbReference>
<sequence length="107" mass="10852" precursor="true">MRIVTALALTLLAAGPALAQNATPAPATAPAAAAAPAFSADTPLETVVANPAAKAVLDKDMPSISTHPAFDQFKAMSLRQLQPYAQGKITDEAIAKVDADLKAVSGK</sequence>
<accession>R0CT15</accession>
<dbReference type="EMBL" id="APMP01000040">
    <property type="protein sequence ID" value="ENZ79540.1"/>
    <property type="molecule type" value="Genomic_DNA"/>
</dbReference>
<dbReference type="RefSeq" id="WP_004624332.1">
    <property type="nucleotide sequence ID" value="NZ_APMP01000040.1"/>
</dbReference>
<evidence type="ECO:0000313" key="2">
    <source>
        <dbReference type="EMBL" id="ENZ79540.1"/>
    </source>
</evidence>
<keyword evidence="1" id="KW-0732">Signal</keyword>
<evidence type="ECO:0000313" key="3">
    <source>
        <dbReference type="Proteomes" id="UP000013063"/>
    </source>
</evidence>
<evidence type="ECO:0000256" key="1">
    <source>
        <dbReference type="SAM" id="SignalP"/>
    </source>
</evidence>
<organism evidence="2 3">
    <name type="scientific">Caulobacter vibrioides OR37</name>
    <dbReference type="NCBI Taxonomy" id="1292034"/>
    <lineage>
        <taxon>Bacteria</taxon>
        <taxon>Pseudomonadati</taxon>
        <taxon>Pseudomonadota</taxon>
        <taxon>Alphaproteobacteria</taxon>
        <taxon>Caulobacterales</taxon>
        <taxon>Caulobacteraceae</taxon>
        <taxon>Caulobacter</taxon>
    </lineage>
</organism>
<protein>
    <submittedName>
        <fullName evidence="2">Uncharacterized protein</fullName>
    </submittedName>
</protein>
<dbReference type="PATRIC" id="fig|1292034.3.peg.3929"/>
<dbReference type="AlphaFoldDB" id="R0CT15"/>
<comment type="caution">
    <text evidence="2">The sequence shown here is derived from an EMBL/GenBank/DDBJ whole genome shotgun (WGS) entry which is preliminary data.</text>
</comment>
<name>R0CT15_CAUVI</name>